<dbReference type="EC" id="2.3.1.-" evidence="3"/>
<dbReference type="KEGG" id="svf:NCTC3166_00075"/>
<evidence type="ECO:0000259" key="2">
    <source>
        <dbReference type="Pfam" id="PF01757"/>
    </source>
</evidence>
<dbReference type="InterPro" id="IPR050879">
    <property type="entry name" value="Acyltransferase_3"/>
</dbReference>
<feature type="transmembrane region" description="Helical" evidence="1">
    <location>
        <begin position="195"/>
        <end position="218"/>
    </location>
</feature>
<evidence type="ECO:0000313" key="3">
    <source>
        <dbReference type="EMBL" id="VED66309.1"/>
    </source>
</evidence>
<dbReference type="PANTHER" id="PTHR23028:SF53">
    <property type="entry name" value="ACYL_TRANSF_3 DOMAIN-CONTAINING PROTEIN"/>
    <property type="match status" value="1"/>
</dbReference>
<feature type="transmembrane region" description="Helical" evidence="1">
    <location>
        <begin position="324"/>
        <end position="346"/>
    </location>
</feature>
<feature type="transmembrane region" description="Helical" evidence="1">
    <location>
        <begin position="166"/>
        <end position="189"/>
    </location>
</feature>
<feature type="transmembrane region" description="Helical" evidence="1">
    <location>
        <begin position="94"/>
        <end position="113"/>
    </location>
</feature>
<dbReference type="AlphaFoldDB" id="A0A447Z247"/>
<dbReference type="EMBL" id="LR134266">
    <property type="protein sequence ID" value="VED66309.1"/>
    <property type="molecule type" value="Genomic_DNA"/>
</dbReference>
<feature type="domain" description="Acyltransferase 3" evidence="2">
    <location>
        <begin position="4"/>
        <end position="343"/>
    </location>
</feature>
<dbReference type="Proteomes" id="UP000270025">
    <property type="component" value="Chromosome"/>
</dbReference>
<dbReference type="GO" id="GO:0016020">
    <property type="term" value="C:membrane"/>
    <property type="evidence" value="ECO:0007669"/>
    <property type="project" value="TreeGrafter"/>
</dbReference>
<proteinExistence type="predicted"/>
<feature type="transmembrane region" description="Helical" evidence="1">
    <location>
        <begin position="263"/>
        <end position="284"/>
    </location>
</feature>
<feature type="transmembrane region" description="Helical" evidence="1">
    <location>
        <begin position="238"/>
        <end position="257"/>
    </location>
</feature>
<dbReference type="Pfam" id="PF01757">
    <property type="entry name" value="Acyl_transf_3"/>
    <property type="match status" value="1"/>
</dbReference>
<keyword evidence="3" id="KW-0808">Transferase</keyword>
<accession>A0A447Z247</accession>
<feature type="transmembrane region" description="Helical" evidence="1">
    <location>
        <begin position="30"/>
        <end position="50"/>
    </location>
</feature>
<dbReference type="GO" id="GO:0016747">
    <property type="term" value="F:acyltransferase activity, transferring groups other than amino-acyl groups"/>
    <property type="evidence" value="ECO:0007669"/>
    <property type="project" value="InterPro"/>
</dbReference>
<dbReference type="InterPro" id="IPR002656">
    <property type="entry name" value="Acyl_transf_3_dom"/>
</dbReference>
<dbReference type="RefSeq" id="WP_126403590.1">
    <property type="nucleotide sequence ID" value="NZ_LR134266.1"/>
</dbReference>
<reference evidence="3 4" key="1">
    <citation type="submission" date="2018-12" db="EMBL/GenBank/DDBJ databases">
        <authorList>
            <consortium name="Pathogen Informatics"/>
        </authorList>
    </citation>
    <scope>NUCLEOTIDE SEQUENCE [LARGE SCALE GENOMIC DNA]</scope>
    <source>
        <strain evidence="3 4">NCTC3166</strain>
    </source>
</reference>
<organism evidence="3 4">
    <name type="scientific">Streptococcus viridans</name>
    <dbReference type="NCBI Taxonomy" id="78535"/>
    <lineage>
        <taxon>Bacteria</taxon>
        <taxon>Bacillati</taxon>
        <taxon>Bacillota</taxon>
        <taxon>Bacilli</taxon>
        <taxon>Lactobacillales</taxon>
        <taxon>Streptococcaceae</taxon>
        <taxon>Streptococcus</taxon>
    </lineage>
</organism>
<protein>
    <submittedName>
        <fullName evidence="3">Acyltransferase</fullName>
        <ecNumber evidence="3">2.3.1.-</ecNumber>
    </submittedName>
</protein>
<gene>
    <name evidence="3" type="primary">oatA</name>
    <name evidence="3" type="ORF">NCTC3166_00075</name>
</gene>
<dbReference type="GO" id="GO:0009103">
    <property type="term" value="P:lipopolysaccharide biosynthetic process"/>
    <property type="evidence" value="ECO:0007669"/>
    <property type="project" value="TreeGrafter"/>
</dbReference>
<feature type="transmembrane region" description="Helical" evidence="1">
    <location>
        <begin position="296"/>
        <end position="318"/>
    </location>
</feature>
<keyword evidence="1" id="KW-0472">Membrane</keyword>
<evidence type="ECO:0000313" key="4">
    <source>
        <dbReference type="Proteomes" id="UP000270025"/>
    </source>
</evidence>
<sequence>MRIKWFSLVRITGLLLVLLYHFFQKVFPGGFIGVDIFFTFSGFLITALLIDEFARHQKIDLKGFLRRRFYRIVPPLVFMVLLVMPFTFLVRRDFIAGIGTQIAAVFGFVTNFYEMLSGGSYESQFIPHLFIHTWSLALEVHYYVLWALLAWFLGKKAKSVGQYRGYIFLSSTGLFLVTFLTFFVGALVTKNLSNVYFSSIAHVFPFFVGSALATVTGITTTSPNLTQLVKKLSLQKTLVILAGAFLVLLVLTFILPFDSVWTYLFGFLVATLAASVMIVMARVLHEKTPDQKEPAVITFIADTSYGVYLFHWPFYIIFSQLMTNGWASLLTALVSFSLAALSFYIIEPTLAGREPKIFGISMDLRSFTRPLFYSAIPLTLLMFGIALFAPRVGAFDENLITEGLRQSDSKMQITRAQVDNASATSYNVSDGVTMIGDSVNLRASDYLKQVLPDIQMDALVSRNLDSGLKVYETDIANRVLLKNVVIALGTNSSNNYQELLDKFVQELPKGHRLIFVTPYDGREANDSNSVTVQTREYELELAKKYDYVYVADWYQVAIDNPAIWAGTDSVHFGLESDGSIDVGGNLYANVVKEAVDQANQGPVKP</sequence>
<feature type="transmembrane region" description="Helical" evidence="1">
    <location>
        <begin position="371"/>
        <end position="389"/>
    </location>
</feature>
<dbReference type="PANTHER" id="PTHR23028">
    <property type="entry name" value="ACETYLTRANSFERASE"/>
    <property type="match status" value="1"/>
</dbReference>
<feature type="transmembrane region" description="Helical" evidence="1">
    <location>
        <begin position="133"/>
        <end position="154"/>
    </location>
</feature>
<evidence type="ECO:0000256" key="1">
    <source>
        <dbReference type="SAM" id="Phobius"/>
    </source>
</evidence>
<keyword evidence="3" id="KW-0012">Acyltransferase</keyword>
<dbReference type="SUPFAM" id="SSF52266">
    <property type="entry name" value="SGNH hydrolase"/>
    <property type="match status" value="1"/>
</dbReference>
<name>A0A447Z247_9STRE</name>
<keyword evidence="1" id="KW-1133">Transmembrane helix</keyword>
<keyword evidence="1" id="KW-0812">Transmembrane</keyword>
<keyword evidence="4" id="KW-1185">Reference proteome</keyword>
<feature type="transmembrane region" description="Helical" evidence="1">
    <location>
        <begin position="6"/>
        <end position="23"/>
    </location>
</feature>
<feature type="transmembrane region" description="Helical" evidence="1">
    <location>
        <begin position="70"/>
        <end position="89"/>
    </location>
</feature>